<sequence length="71" mass="7668">MGIVEMAPWVKNSLLAGWPELGSSLSTRLFPIGKRSENTSLQVTNDQRALCFITTVTRGVCGGVNSTSRIN</sequence>
<dbReference type="AlphaFoldDB" id="A6IJM4"/>
<name>A6IJM4_RAT</name>
<dbReference type="Proteomes" id="UP000234681">
    <property type="component" value="Chromosome 14"/>
</dbReference>
<dbReference type="EMBL" id="CH473963">
    <property type="protein sequence ID" value="EDL99937.1"/>
    <property type="molecule type" value="Genomic_DNA"/>
</dbReference>
<gene>
    <name evidence="1" type="ORF">rCG_36169</name>
</gene>
<accession>A6IJM4</accession>
<protein>
    <submittedName>
        <fullName evidence="1">RCG36169</fullName>
    </submittedName>
</protein>
<proteinExistence type="predicted"/>
<organism evidence="1 2">
    <name type="scientific">Rattus norvegicus</name>
    <name type="common">Rat</name>
    <dbReference type="NCBI Taxonomy" id="10116"/>
    <lineage>
        <taxon>Eukaryota</taxon>
        <taxon>Metazoa</taxon>
        <taxon>Chordata</taxon>
        <taxon>Craniata</taxon>
        <taxon>Vertebrata</taxon>
        <taxon>Euteleostomi</taxon>
        <taxon>Mammalia</taxon>
        <taxon>Eutheria</taxon>
        <taxon>Euarchontoglires</taxon>
        <taxon>Glires</taxon>
        <taxon>Rodentia</taxon>
        <taxon>Myomorpha</taxon>
        <taxon>Muroidea</taxon>
        <taxon>Muridae</taxon>
        <taxon>Murinae</taxon>
        <taxon>Rattus</taxon>
    </lineage>
</organism>
<evidence type="ECO:0000313" key="1">
    <source>
        <dbReference type="EMBL" id="EDL99937.1"/>
    </source>
</evidence>
<evidence type="ECO:0000313" key="2">
    <source>
        <dbReference type="Proteomes" id="UP000234681"/>
    </source>
</evidence>
<reference evidence="2" key="1">
    <citation type="submission" date="2005-09" db="EMBL/GenBank/DDBJ databases">
        <authorList>
            <person name="Mural R.J."/>
            <person name="Li P.W."/>
            <person name="Adams M.D."/>
            <person name="Amanatides P.G."/>
            <person name="Baden-Tillson H."/>
            <person name="Barnstead M."/>
            <person name="Chin S.H."/>
            <person name="Dew I."/>
            <person name="Evans C.A."/>
            <person name="Ferriera S."/>
            <person name="Flanigan M."/>
            <person name="Fosler C."/>
            <person name="Glodek A."/>
            <person name="Gu Z."/>
            <person name="Holt R.A."/>
            <person name="Jennings D."/>
            <person name="Kraft C.L."/>
            <person name="Lu F."/>
            <person name="Nguyen T."/>
            <person name="Nusskern D.R."/>
            <person name="Pfannkoch C.M."/>
            <person name="Sitter C."/>
            <person name="Sutton G.G."/>
            <person name="Venter J.C."/>
            <person name="Wang Z."/>
            <person name="Woodage T."/>
            <person name="Zheng X.H."/>
            <person name="Zhong F."/>
        </authorList>
    </citation>
    <scope>NUCLEOTIDE SEQUENCE [LARGE SCALE GENOMIC DNA]</scope>
    <source>
        <strain>BN</strain>
        <strain evidence="2">Sprague-Dawley</strain>
    </source>
</reference>